<reference evidence="2" key="1">
    <citation type="submission" date="2017-06" db="EMBL/GenBank/DDBJ databases">
        <title>Genome analysis of Fimbriiglobus ruber SP5, the first member of the order Planctomycetales with confirmed chitinolytic capability.</title>
        <authorList>
            <person name="Ravin N.V."/>
            <person name="Rakitin A.L."/>
            <person name="Ivanova A.A."/>
            <person name="Beletsky A.V."/>
            <person name="Kulichevskaya I.S."/>
            <person name="Mardanov A.V."/>
            <person name="Dedysh S.N."/>
        </authorList>
    </citation>
    <scope>NUCLEOTIDE SEQUENCE [LARGE SCALE GENOMIC DNA]</scope>
    <source>
        <strain evidence="2">SP5</strain>
    </source>
</reference>
<evidence type="ECO:0000313" key="2">
    <source>
        <dbReference type="Proteomes" id="UP000214646"/>
    </source>
</evidence>
<dbReference type="OrthoDB" id="242279at2"/>
<evidence type="ECO:0008006" key="3">
    <source>
        <dbReference type="Google" id="ProtNLM"/>
    </source>
</evidence>
<dbReference type="Proteomes" id="UP000214646">
    <property type="component" value="Unassembled WGS sequence"/>
</dbReference>
<accession>A0A225DKV0</accession>
<sequence length="304" mass="33879">MPVPRCTLLPLPDHQVSFRIDGAERFRWHFGPLYPRPFFYPLVGPASGESLTRMGHPGAPDHEHHRSVWFAHEKVSGVNFWSDVTVARVRQKQWLAYQDGDNEAILAVRLGWFDGHDPKELLEQDLFAAVIPGPDRETFVEVQTVFRPSAEMLEFGKTNFGFFAVRVAKALSVFFGGGTLTNSDGATGEPAIFGKPAAWMDYSGEQAGGHKEGITYFDHPTNPGYPSAWHVRADGWMAASVCYNGPRATTRKEPLTLRYLLHAHRGPLDAKRADEVAQAFGHRAPFELVKAPARNTAFGVRRKA</sequence>
<organism evidence="1 2">
    <name type="scientific">Fimbriiglobus ruber</name>
    <dbReference type="NCBI Taxonomy" id="1908690"/>
    <lineage>
        <taxon>Bacteria</taxon>
        <taxon>Pseudomonadati</taxon>
        <taxon>Planctomycetota</taxon>
        <taxon>Planctomycetia</taxon>
        <taxon>Gemmatales</taxon>
        <taxon>Gemmataceae</taxon>
        <taxon>Fimbriiglobus</taxon>
    </lineage>
</organism>
<comment type="caution">
    <text evidence="1">The sequence shown here is derived from an EMBL/GenBank/DDBJ whole genome shotgun (WGS) entry which is preliminary data.</text>
</comment>
<evidence type="ECO:0000313" key="1">
    <source>
        <dbReference type="EMBL" id="OWK41593.1"/>
    </source>
</evidence>
<gene>
    <name evidence="1" type="ORF">FRUB_03671</name>
</gene>
<protein>
    <recommendedName>
        <fullName evidence="3">Methane oxygenase PmoA</fullName>
    </recommendedName>
</protein>
<keyword evidence="2" id="KW-1185">Reference proteome</keyword>
<name>A0A225DKV0_9BACT</name>
<dbReference type="InterPro" id="IPR029475">
    <property type="entry name" value="DUF6807"/>
</dbReference>
<dbReference type="RefSeq" id="WP_088254882.1">
    <property type="nucleotide sequence ID" value="NZ_NIDE01000005.1"/>
</dbReference>
<dbReference type="EMBL" id="NIDE01000005">
    <property type="protein sequence ID" value="OWK41593.1"/>
    <property type="molecule type" value="Genomic_DNA"/>
</dbReference>
<dbReference type="Pfam" id="PF14100">
    <property type="entry name" value="DUF6807"/>
    <property type="match status" value="1"/>
</dbReference>
<dbReference type="AlphaFoldDB" id="A0A225DKV0"/>
<proteinExistence type="predicted"/>